<dbReference type="AlphaFoldDB" id="A0A1Y0Y8Q8"/>
<protein>
    <submittedName>
        <fullName evidence="1">Uncharacterized protein</fullName>
    </submittedName>
</protein>
<dbReference type="Proteomes" id="UP000196205">
    <property type="component" value="Chromosome"/>
</dbReference>
<organism evidence="1 2">
    <name type="scientific">Acetobacter pasteurianus subsp. pasteurianus</name>
    <dbReference type="NCBI Taxonomy" id="481145"/>
    <lineage>
        <taxon>Bacteria</taxon>
        <taxon>Pseudomonadati</taxon>
        <taxon>Pseudomonadota</taxon>
        <taxon>Alphaproteobacteria</taxon>
        <taxon>Acetobacterales</taxon>
        <taxon>Acetobacteraceae</taxon>
        <taxon>Acetobacter</taxon>
    </lineage>
</organism>
<name>A0A1Y0Y8Q8_ACEPA</name>
<proteinExistence type="predicted"/>
<evidence type="ECO:0000313" key="2">
    <source>
        <dbReference type="Proteomes" id="UP000196205"/>
    </source>
</evidence>
<reference evidence="1 2" key="1">
    <citation type="submission" date="2017-05" db="EMBL/GenBank/DDBJ databases">
        <title>Genome sequence of Acetobacter pasteurianus subsp. pasteurianus strain SRCM101342.</title>
        <authorList>
            <person name="Cho S.H."/>
        </authorList>
    </citation>
    <scope>NUCLEOTIDE SEQUENCE [LARGE SCALE GENOMIC DNA]</scope>
    <source>
        <strain evidence="1 2">SRCM101342</strain>
    </source>
</reference>
<evidence type="ECO:0000313" key="1">
    <source>
        <dbReference type="EMBL" id="ARW48837.1"/>
    </source>
</evidence>
<sequence length="143" mass="16627">MSCIWLATPFLVLKMGSVDQYSLVLRCIFWMRETYLVLDLLGVPRPISTLTFRQKAPGGRHHHRQRSVLPETIAGDTVHWERQALFLPDDSGRRCCSTRSERSLHVFHQLPLRAERTRRGNLTEGLYIGLDYEKVCFAQKKFP</sequence>
<dbReference type="EMBL" id="CP021509">
    <property type="protein sequence ID" value="ARW48837.1"/>
    <property type="molecule type" value="Genomic_DNA"/>
</dbReference>
<gene>
    <name evidence="1" type="ORF">S1001342_02546</name>
</gene>
<accession>A0A1Y0Y8Q8</accession>